<evidence type="ECO:0008006" key="4">
    <source>
        <dbReference type="Google" id="ProtNLM"/>
    </source>
</evidence>
<keyword evidence="1" id="KW-0812">Transmembrane</keyword>
<evidence type="ECO:0000313" key="3">
    <source>
        <dbReference type="Proteomes" id="UP000199031"/>
    </source>
</evidence>
<name>A0A1I5SBR5_9BACT</name>
<dbReference type="RefSeq" id="WP_090654478.1">
    <property type="nucleotide sequence ID" value="NZ_FOXQ01000001.1"/>
</dbReference>
<dbReference type="Proteomes" id="UP000199031">
    <property type="component" value="Unassembled WGS sequence"/>
</dbReference>
<feature type="transmembrane region" description="Helical" evidence="1">
    <location>
        <begin position="98"/>
        <end position="115"/>
    </location>
</feature>
<reference evidence="2 3" key="1">
    <citation type="submission" date="2016-10" db="EMBL/GenBank/DDBJ databases">
        <authorList>
            <person name="de Groot N.N."/>
        </authorList>
    </citation>
    <scope>NUCLEOTIDE SEQUENCE [LARGE SCALE GENOMIC DNA]</scope>
    <source>
        <strain evidence="2 3">DSM 28286</strain>
    </source>
</reference>
<sequence>MVDQSLDYNEGLYQSSALKIPAKIISYVLHPLFIPSYIFFWLTQRFPVQFSDLTTAGLTLKTVSVFLNASFFPAFAVFLLWRLKFIESIYLRTQKDRIIPYIITMIFYWWLWYLSRNFTDQPDVLKFFYFGIFLNTVFGLVVNNFIKISMHAMGAGAMLTFLILTCARYQIYLGTDIMIAIFLCGLICTARLLLNQHSSAEIYAGLIVGALGQLLGLWIAL</sequence>
<protein>
    <recommendedName>
        <fullName evidence="4">PAP2 superfamily protein</fullName>
    </recommendedName>
</protein>
<gene>
    <name evidence="2" type="ORF">SAMN05444277_101688</name>
</gene>
<feature type="transmembrane region" description="Helical" evidence="1">
    <location>
        <begin position="63"/>
        <end position="86"/>
    </location>
</feature>
<organism evidence="2 3">
    <name type="scientific">Parafilimonas terrae</name>
    <dbReference type="NCBI Taxonomy" id="1465490"/>
    <lineage>
        <taxon>Bacteria</taxon>
        <taxon>Pseudomonadati</taxon>
        <taxon>Bacteroidota</taxon>
        <taxon>Chitinophagia</taxon>
        <taxon>Chitinophagales</taxon>
        <taxon>Chitinophagaceae</taxon>
        <taxon>Parafilimonas</taxon>
    </lineage>
</organism>
<feature type="transmembrane region" description="Helical" evidence="1">
    <location>
        <begin position="201"/>
        <end position="220"/>
    </location>
</feature>
<keyword evidence="3" id="KW-1185">Reference proteome</keyword>
<evidence type="ECO:0000313" key="2">
    <source>
        <dbReference type="EMBL" id="SFP68165.1"/>
    </source>
</evidence>
<feature type="transmembrane region" description="Helical" evidence="1">
    <location>
        <begin position="177"/>
        <end position="194"/>
    </location>
</feature>
<feature type="transmembrane region" description="Helical" evidence="1">
    <location>
        <begin position="153"/>
        <end position="171"/>
    </location>
</feature>
<dbReference type="STRING" id="1465490.SAMN05444277_101688"/>
<dbReference type="EMBL" id="FOXQ01000001">
    <property type="protein sequence ID" value="SFP68165.1"/>
    <property type="molecule type" value="Genomic_DNA"/>
</dbReference>
<keyword evidence="1" id="KW-0472">Membrane</keyword>
<proteinExistence type="predicted"/>
<feature type="transmembrane region" description="Helical" evidence="1">
    <location>
        <begin position="127"/>
        <end position="146"/>
    </location>
</feature>
<accession>A0A1I5SBR5</accession>
<feature type="transmembrane region" description="Helical" evidence="1">
    <location>
        <begin position="24"/>
        <end position="43"/>
    </location>
</feature>
<evidence type="ECO:0000256" key="1">
    <source>
        <dbReference type="SAM" id="Phobius"/>
    </source>
</evidence>
<keyword evidence="1" id="KW-1133">Transmembrane helix</keyword>
<dbReference type="OrthoDB" id="9786064at2"/>
<dbReference type="AlphaFoldDB" id="A0A1I5SBR5"/>